<feature type="compositionally biased region" description="Polar residues" evidence="9">
    <location>
        <begin position="904"/>
        <end position="919"/>
    </location>
</feature>
<dbReference type="PROSITE" id="PS50106">
    <property type="entry name" value="PDZ"/>
    <property type="match status" value="1"/>
</dbReference>
<dbReference type="FunFam" id="1.10.150.50:FF:000006">
    <property type="entry name" value="SH3 and multiple ankyrin repeat domains protein 2"/>
    <property type="match status" value="1"/>
</dbReference>
<evidence type="ECO:0000256" key="1">
    <source>
        <dbReference type="ARBA" id="ARBA00004496"/>
    </source>
</evidence>
<feature type="region of interest" description="Disordered" evidence="9">
    <location>
        <begin position="1632"/>
        <end position="1671"/>
    </location>
</feature>
<dbReference type="InterPro" id="IPR001452">
    <property type="entry name" value="SH3_domain"/>
</dbReference>
<feature type="compositionally biased region" description="Low complexity" evidence="9">
    <location>
        <begin position="976"/>
        <end position="993"/>
    </location>
</feature>
<feature type="region of interest" description="Disordered" evidence="9">
    <location>
        <begin position="976"/>
        <end position="1070"/>
    </location>
</feature>
<evidence type="ECO:0000313" key="14">
    <source>
        <dbReference type="Proteomes" id="UP000694395"/>
    </source>
</evidence>
<evidence type="ECO:0000256" key="2">
    <source>
        <dbReference type="ARBA" id="ARBA00022443"/>
    </source>
</evidence>
<evidence type="ECO:0000256" key="8">
    <source>
        <dbReference type="PROSITE-ProRule" id="PRU00192"/>
    </source>
</evidence>
<keyword evidence="4" id="KW-0597">Phosphoprotein</keyword>
<feature type="compositionally biased region" description="Polar residues" evidence="9">
    <location>
        <begin position="758"/>
        <end position="767"/>
    </location>
</feature>
<feature type="repeat" description="ANK" evidence="7">
    <location>
        <begin position="193"/>
        <end position="226"/>
    </location>
</feature>
<feature type="region of interest" description="Disordered" evidence="9">
    <location>
        <begin position="1510"/>
        <end position="1606"/>
    </location>
</feature>
<feature type="compositionally biased region" description="Basic and acidic residues" evidence="9">
    <location>
        <begin position="1217"/>
        <end position="1253"/>
    </location>
</feature>
<dbReference type="PROSITE" id="PS50105">
    <property type="entry name" value="SAM_DOMAIN"/>
    <property type="match status" value="1"/>
</dbReference>
<dbReference type="FunFam" id="2.30.30.40:FF:000025">
    <property type="entry name" value="SH3 and multiple ankyrin repeat domains protein 2"/>
    <property type="match status" value="1"/>
</dbReference>
<dbReference type="CDD" id="cd09506">
    <property type="entry name" value="SAM_Shank1_2_3"/>
    <property type="match status" value="1"/>
</dbReference>
<dbReference type="CDD" id="cd06746">
    <property type="entry name" value="PDZ_SHANK1_3-like"/>
    <property type="match status" value="1"/>
</dbReference>
<feature type="compositionally biased region" description="Low complexity" evidence="9">
    <location>
        <begin position="416"/>
        <end position="457"/>
    </location>
</feature>
<dbReference type="InterPro" id="IPR036034">
    <property type="entry name" value="PDZ_sf"/>
</dbReference>
<dbReference type="Ensembl" id="ENSOMYT00000061614.2">
    <property type="protein sequence ID" value="ENSOMYP00000056593.2"/>
    <property type="gene ID" value="ENSOMYG00000025903.2"/>
</dbReference>
<evidence type="ECO:0000256" key="9">
    <source>
        <dbReference type="SAM" id="MobiDB-lite"/>
    </source>
</evidence>
<dbReference type="InterPro" id="IPR036028">
    <property type="entry name" value="SH3-like_dom_sf"/>
</dbReference>
<dbReference type="GO" id="GO:0030160">
    <property type="term" value="F:synaptic receptor adaptor activity"/>
    <property type="evidence" value="ECO:0007669"/>
    <property type="project" value="TreeGrafter"/>
</dbReference>
<dbReference type="PANTHER" id="PTHR24135">
    <property type="entry name" value="SH3 AND MULTIPLE ANKYRIN REPEAT DOMAINS PROTEIN"/>
    <property type="match status" value="1"/>
</dbReference>
<dbReference type="Pfam" id="PF07653">
    <property type="entry name" value="SH3_2"/>
    <property type="match status" value="1"/>
</dbReference>
<feature type="repeat" description="ANK" evidence="7">
    <location>
        <begin position="327"/>
        <end position="359"/>
    </location>
</feature>
<evidence type="ECO:0000313" key="13">
    <source>
        <dbReference type="Ensembl" id="ENSOMYP00000056593.2"/>
    </source>
</evidence>
<keyword evidence="14" id="KW-1185">Reference proteome</keyword>
<dbReference type="SMART" id="SM00454">
    <property type="entry name" value="SAM"/>
    <property type="match status" value="1"/>
</dbReference>
<dbReference type="FunFam" id="2.30.42.10:FF:000018">
    <property type="entry name" value="SH3 and multiple ankyrin repeat domains protein 2"/>
    <property type="match status" value="1"/>
</dbReference>
<reference evidence="13" key="3">
    <citation type="submission" date="2025-09" db="UniProtKB">
        <authorList>
            <consortium name="Ensembl"/>
        </authorList>
    </citation>
    <scope>IDENTIFICATION</scope>
</reference>
<feature type="region of interest" description="Disordered" evidence="9">
    <location>
        <begin position="1443"/>
        <end position="1477"/>
    </location>
</feature>
<name>A0A8C7RXD8_ONCMY</name>
<feature type="compositionally biased region" description="Basic and acidic residues" evidence="9">
    <location>
        <begin position="26"/>
        <end position="38"/>
    </location>
</feature>
<reference evidence="13" key="1">
    <citation type="submission" date="2020-07" db="EMBL/GenBank/DDBJ databases">
        <title>A long reads based de novo assembly of the rainbow trout Arlee double haploid line genome.</title>
        <authorList>
            <person name="Gao G."/>
            <person name="Palti Y."/>
        </authorList>
    </citation>
    <scope>NUCLEOTIDE SEQUENCE [LARGE SCALE GENOMIC DNA]</scope>
</reference>
<dbReference type="Pfam" id="PF12796">
    <property type="entry name" value="Ank_2"/>
    <property type="match status" value="2"/>
</dbReference>
<dbReference type="InterPro" id="IPR051569">
    <property type="entry name" value="SHANK"/>
</dbReference>
<dbReference type="SUPFAM" id="SSF48403">
    <property type="entry name" value="Ankyrin repeat"/>
    <property type="match status" value="1"/>
</dbReference>
<dbReference type="Pfam" id="PF00536">
    <property type="entry name" value="SAM_1"/>
    <property type="match status" value="1"/>
</dbReference>
<dbReference type="InterPro" id="IPR036770">
    <property type="entry name" value="Ankyrin_rpt-contain_sf"/>
</dbReference>
<dbReference type="PROSITE" id="PS50088">
    <property type="entry name" value="ANK_REPEAT"/>
    <property type="match status" value="3"/>
</dbReference>
<dbReference type="InterPro" id="IPR001660">
    <property type="entry name" value="SAM"/>
</dbReference>
<keyword evidence="7" id="KW-0040">ANK repeat</keyword>
<feature type="compositionally biased region" description="Basic and acidic residues" evidence="9">
    <location>
        <begin position="1275"/>
        <end position="1291"/>
    </location>
</feature>
<dbReference type="GO" id="GO:0043197">
    <property type="term" value="C:dendritic spine"/>
    <property type="evidence" value="ECO:0007669"/>
    <property type="project" value="TreeGrafter"/>
</dbReference>
<dbReference type="GO" id="GO:0045211">
    <property type="term" value="C:postsynaptic membrane"/>
    <property type="evidence" value="ECO:0007669"/>
    <property type="project" value="TreeGrafter"/>
</dbReference>
<evidence type="ECO:0008006" key="15">
    <source>
        <dbReference type="Google" id="ProtNLM"/>
    </source>
</evidence>
<reference evidence="13" key="2">
    <citation type="submission" date="2025-08" db="UniProtKB">
        <authorList>
            <consortium name="Ensembl"/>
        </authorList>
    </citation>
    <scope>IDENTIFICATION</scope>
</reference>
<dbReference type="Gene3D" id="2.30.30.40">
    <property type="entry name" value="SH3 Domains"/>
    <property type="match status" value="1"/>
</dbReference>
<organism evidence="13 14">
    <name type="scientific">Oncorhynchus mykiss</name>
    <name type="common">Rainbow trout</name>
    <name type="synonym">Salmo gairdneri</name>
    <dbReference type="NCBI Taxonomy" id="8022"/>
    <lineage>
        <taxon>Eukaryota</taxon>
        <taxon>Metazoa</taxon>
        <taxon>Chordata</taxon>
        <taxon>Craniata</taxon>
        <taxon>Vertebrata</taxon>
        <taxon>Euteleostomi</taxon>
        <taxon>Actinopterygii</taxon>
        <taxon>Neopterygii</taxon>
        <taxon>Teleostei</taxon>
        <taxon>Protacanthopterygii</taxon>
        <taxon>Salmoniformes</taxon>
        <taxon>Salmonidae</taxon>
        <taxon>Salmoninae</taxon>
        <taxon>Oncorhynchus</taxon>
    </lineage>
</organism>
<evidence type="ECO:0000256" key="4">
    <source>
        <dbReference type="ARBA" id="ARBA00022553"/>
    </source>
</evidence>
<dbReference type="SUPFAM" id="SSF50044">
    <property type="entry name" value="SH3-domain"/>
    <property type="match status" value="1"/>
</dbReference>
<dbReference type="InterPro" id="IPR041489">
    <property type="entry name" value="PDZ_6"/>
</dbReference>
<feature type="domain" description="SAM" evidence="11">
    <location>
        <begin position="1721"/>
        <end position="1784"/>
    </location>
</feature>
<feature type="compositionally biased region" description="Low complexity" evidence="9">
    <location>
        <begin position="768"/>
        <end position="778"/>
    </location>
</feature>
<feature type="compositionally biased region" description="Polar residues" evidence="9">
    <location>
        <begin position="1295"/>
        <end position="1323"/>
    </location>
</feature>
<dbReference type="GO" id="GO:0005737">
    <property type="term" value="C:cytoplasm"/>
    <property type="evidence" value="ECO:0007669"/>
    <property type="project" value="UniProtKB-SubCell"/>
</dbReference>
<feature type="region of interest" description="Disordered" evidence="9">
    <location>
        <begin position="1"/>
        <end position="38"/>
    </location>
</feature>
<dbReference type="InterPro" id="IPR001478">
    <property type="entry name" value="PDZ"/>
</dbReference>
<proteinExistence type="predicted"/>
<keyword evidence="2 8" id="KW-0728">SH3 domain</keyword>
<dbReference type="SUPFAM" id="SSF50156">
    <property type="entry name" value="PDZ domain-like"/>
    <property type="match status" value="1"/>
</dbReference>
<feature type="repeat" description="ANK" evidence="7">
    <location>
        <begin position="227"/>
        <end position="259"/>
    </location>
</feature>
<accession>A0A8C7RXD8</accession>
<evidence type="ECO:0000259" key="12">
    <source>
        <dbReference type="PROSITE" id="PS50106"/>
    </source>
</evidence>
<dbReference type="Pfam" id="PF17820">
    <property type="entry name" value="PDZ_6"/>
    <property type="match status" value="1"/>
</dbReference>
<feature type="region of interest" description="Disordered" evidence="9">
    <location>
        <begin position="1202"/>
        <end position="1334"/>
    </location>
</feature>
<feature type="compositionally biased region" description="Polar residues" evidence="9">
    <location>
        <begin position="1037"/>
        <end position="1046"/>
    </location>
</feature>
<evidence type="ECO:0000259" key="11">
    <source>
        <dbReference type="PROSITE" id="PS50105"/>
    </source>
</evidence>
<dbReference type="InterPro" id="IPR013761">
    <property type="entry name" value="SAM/pointed_sf"/>
</dbReference>
<evidence type="ECO:0000256" key="5">
    <source>
        <dbReference type="ARBA" id="ARBA00023018"/>
    </source>
</evidence>
<dbReference type="PROSITE" id="PS50002">
    <property type="entry name" value="SH3"/>
    <property type="match status" value="1"/>
</dbReference>
<evidence type="ECO:0000256" key="7">
    <source>
        <dbReference type="PROSITE-ProRule" id="PRU00023"/>
    </source>
</evidence>
<feature type="compositionally biased region" description="Basic and acidic residues" evidence="9">
    <location>
        <begin position="998"/>
        <end position="1013"/>
    </location>
</feature>
<evidence type="ECO:0000256" key="3">
    <source>
        <dbReference type="ARBA" id="ARBA00022490"/>
    </source>
</evidence>
<dbReference type="Gene3D" id="2.30.42.10">
    <property type="match status" value="1"/>
</dbReference>
<feature type="domain" description="PDZ" evidence="12">
    <location>
        <begin position="619"/>
        <end position="713"/>
    </location>
</feature>
<keyword evidence="5" id="KW-0770">Synapse</keyword>
<dbReference type="GO" id="GO:0035255">
    <property type="term" value="F:ionotropic glutamate receptor binding"/>
    <property type="evidence" value="ECO:0007669"/>
    <property type="project" value="TreeGrafter"/>
</dbReference>
<dbReference type="GO" id="GO:0014069">
    <property type="term" value="C:postsynaptic density"/>
    <property type="evidence" value="ECO:0007669"/>
    <property type="project" value="UniProtKB-SubCell"/>
</dbReference>
<dbReference type="GeneTree" id="ENSGT00940000153561"/>
<sequence>MPRSPTSSEEEMAQSVSDGSGGFETDSSKEEAGHGGPRGERKCMFKLQVWYVSMIFAYVVFVLEQTCMRFKPEATVWVAKQQILCTLTQTLRDVLNYGLFQPAVEGRKSGFLDEERPLKDYPTPASIKGVPTLEFRYKSRVYQQPNVNEKQIAKIHTQANYRKFMDHIQHLQLDKVVKMLEKGLDPNYQDPDTGETPLTFAAHLYNVEQVIVVLKQGGAHLDFRSQDGMTALHHAVRAKNQATLKALLDLGASPDYKDSQSLTPLYHTVLVEGDPSCCELLLRAHATVSCHDENGWHEIHQACRYGHVQHLEHLLFYRADMGVQNASGNTALHICALYKQEHCARVLLVRGANKEVKNYRSQTSFQVAIIAGNFELAELIKNHKETDIVPFREAPAQTARRKQAPRSTLAAPRPTLLRSNSDNNLNVNNRSPLPSPSHSPLRSLSPRRPQQQQMPSPNGTVRTMGKGAPRPPRSPSLGRLGEEARRQTPQRHPHRGREAFSDGIDSQGPTRKLYSAVPGKHYVVTQSYQPQAEGEIPLYKNDKVKVLSVGESGFWEGSARGNLGWFPAECVEENIPNQVQEEKPCKSSVAERRKLFRHYTVGSYDSFDASSDCVIDEKTVVLQKKDNEGFGFVLRGAKADTPIEEFTPTPAFPALQYLESVDEGGVAWRAGLRNGDFLIEVNQENVVKVGHKQVVNTIRHGGNRLIIKVVTVSRNLDPDDTARKKGKPFILSLYLSSSLISPGTHCLLSALQSMCESQDMSMQTQTQPREPGSPRGRGPYLGVPNRQGTMRRQKSIGTSGITEEETPQFLTPPMLKFTRSLSMPDTSEDIPPPPAISPPSPPYNNAPNPQGRGYGIIRHSAPKGTAPERGDLTAGGSDGWREQGGMYYREPQSEQYQSEDHQQGSHSPGQGLTAQQSFLNRRAQIPENPYSDLGKMGNLGLFAPNKPQRKKGMLVKQDKIEDSPEKICTIKIPTIIIKEPSTSSSGKSSQGSSMEIETGAHDHPGQLRPDDGHNPSSPFATAMAGAVRERERRMVESHQNSPSYRFTDQGDEDSPPAPTPRLRHSKSIDEGMFSSDERLRRIMAPPASLLNIPKGGGNVTNFNTSEPNMVREPLHTRTGHHSPVSLPNKTYTSSSGHYVHPVTGKPLDPNSPLALALAARDRAMREQSQPLPLKTELPKPDLNKPLFIDTKLRTGMDASFSATATMGRPGRAGLRRQMTEAKYETESKYDHPLAKDQDKSLSRPEREEEKKNMLIDNVDTSQQKSAGLLMVHTTDGARSEENSLSEGDRDGAVSPDSTPSELRDPNQPNTSKMSSPNPHNSHSMGPGPRGSKTMITVTSVDEPVKLPFGIPPPPCVPSVDIDDDFFADPLPPPLEFANSFDIPEDQKGAIAELLKQHRNAGRAPSSLAPFYPHHGNTPSHPDQTMIKRPAVLTNCMPPSFTPNALESYEPISDSGIDVEPDSRSSGDPQMETTSTVSTVSSISTLSSDGGEMLDNTCTVYADGQAFLVDRTSKPKNRQPAANKSNALYKDPALMDREENLRTFGTPSSVPPPPPGACVHSEPPRTPTQRTSKLWGDPPGSNPYDMQNKDKTPKPGDGIDSSSSGYYFFPSPHGGSLASGTLRNTTVTFAAQLGSSVPAPSPKRETESLPHHRAPSPILSPPDSGLGCASSLPATSPTLSDVFGLPTPPLSLGTGSSRSPSPLTLMQAVSNKPFATKPVLMWSKHDVADWLESLNLAEHRDTFMDNDIEGSHLPSLQKDDLIDLGVTRVGHRMNIERALKLLMDR</sequence>
<dbReference type="Gene3D" id="3.10.20.90">
    <property type="entry name" value="Phosphatidylinositol 3-kinase Catalytic Subunit, Chain A, domain 1"/>
    <property type="match status" value="1"/>
</dbReference>
<protein>
    <recommendedName>
        <fullName evidence="15">SH3 and multiple ankyrin repeat domains 2b</fullName>
    </recommendedName>
</protein>
<dbReference type="SUPFAM" id="SSF47769">
    <property type="entry name" value="SAM/Pointed domain"/>
    <property type="match status" value="1"/>
</dbReference>
<dbReference type="SMART" id="SM00248">
    <property type="entry name" value="ANK"/>
    <property type="match status" value="6"/>
</dbReference>
<dbReference type="Gene3D" id="1.10.150.50">
    <property type="entry name" value="Transcription Factor, Ets-1"/>
    <property type="match status" value="1"/>
</dbReference>
<feature type="compositionally biased region" description="Pro residues" evidence="9">
    <location>
        <begin position="830"/>
        <end position="844"/>
    </location>
</feature>
<feature type="region of interest" description="Disordered" evidence="9">
    <location>
        <begin position="758"/>
        <end position="959"/>
    </location>
</feature>
<dbReference type="PROSITE" id="PS50297">
    <property type="entry name" value="ANK_REP_REGION"/>
    <property type="match status" value="2"/>
</dbReference>
<feature type="compositionally biased region" description="Basic and acidic residues" evidence="9">
    <location>
        <begin position="1027"/>
        <end position="1036"/>
    </location>
</feature>
<dbReference type="PANTHER" id="PTHR24135:SF17">
    <property type="entry name" value="SH3 AND MULTIPLE ANKYRIN REPEAT DOMAINS PROTEIN 2"/>
    <property type="match status" value="1"/>
</dbReference>
<evidence type="ECO:0000259" key="10">
    <source>
        <dbReference type="PROSITE" id="PS50002"/>
    </source>
</evidence>
<comment type="subcellular location">
    <subcellularLocation>
        <location evidence="1">Cytoplasm</location>
    </subcellularLocation>
    <subcellularLocation>
        <location evidence="6">Postsynaptic density</location>
    </subcellularLocation>
</comment>
<dbReference type="SMART" id="SM00326">
    <property type="entry name" value="SH3"/>
    <property type="match status" value="1"/>
</dbReference>
<feature type="domain" description="SH3" evidence="10">
    <location>
        <begin position="517"/>
        <end position="576"/>
    </location>
</feature>
<dbReference type="InterPro" id="IPR002110">
    <property type="entry name" value="Ankyrin_rpt"/>
</dbReference>
<dbReference type="SMART" id="SM00228">
    <property type="entry name" value="PDZ"/>
    <property type="match status" value="1"/>
</dbReference>
<keyword evidence="3" id="KW-0963">Cytoplasm</keyword>
<evidence type="ECO:0000256" key="6">
    <source>
        <dbReference type="ARBA" id="ARBA00034105"/>
    </source>
</evidence>
<dbReference type="Proteomes" id="UP000694395">
    <property type="component" value="Chromosome 1"/>
</dbReference>
<feature type="region of interest" description="Disordered" evidence="9">
    <location>
        <begin position="391"/>
        <end position="509"/>
    </location>
</feature>
<dbReference type="Gene3D" id="1.25.40.20">
    <property type="entry name" value="Ankyrin repeat-containing domain"/>
    <property type="match status" value="2"/>
</dbReference>